<dbReference type="OrthoDB" id="195113at2"/>
<keyword evidence="3" id="KW-1185">Reference proteome</keyword>
<accession>A0A239M1C7</accession>
<dbReference type="InterPro" id="IPR050765">
    <property type="entry name" value="Riboflavin_Biosynth_HTPR"/>
</dbReference>
<sequence length="192" mass="20707">MRRLTYFVASTIDGFVAGPEGEYDFLAAVGDHMETVLAEYPETLPVQARGPLGIADAPNRRFDTVLMGRATYEVGVPFGVTSPYPHLRQYVVSGSMAAKPDPEVELVPGDPLEFVRELKRQDGAGIWLCGGGRLAGSLRTEIDELVVKINPVVAGAGVPLFAGGFAPQAYDVTEVRTHKSGVLIVTYARRED</sequence>
<organism evidence="2 3">
    <name type="scientific">Actinacidiphila glaucinigra</name>
    <dbReference type="NCBI Taxonomy" id="235986"/>
    <lineage>
        <taxon>Bacteria</taxon>
        <taxon>Bacillati</taxon>
        <taxon>Actinomycetota</taxon>
        <taxon>Actinomycetes</taxon>
        <taxon>Kitasatosporales</taxon>
        <taxon>Streptomycetaceae</taxon>
        <taxon>Actinacidiphila</taxon>
    </lineage>
</organism>
<evidence type="ECO:0000313" key="3">
    <source>
        <dbReference type="Proteomes" id="UP000198280"/>
    </source>
</evidence>
<dbReference type="GO" id="GO:0009231">
    <property type="term" value="P:riboflavin biosynthetic process"/>
    <property type="evidence" value="ECO:0007669"/>
    <property type="project" value="InterPro"/>
</dbReference>
<dbReference type="InterPro" id="IPR024072">
    <property type="entry name" value="DHFR-like_dom_sf"/>
</dbReference>
<dbReference type="GO" id="GO:0008703">
    <property type="term" value="F:5-amino-6-(5-phosphoribosylamino)uracil reductase activity"/>
    <property type="evidence" value="ECO:0007669"/>
    <property type="project" value="InterPro"/>
</dbReference>
<dbReference type="PANTHER" id="PTHR38011:SF11">
    <property type="entry name" value="2,5-DIAMINO-6-RIBOSYLAMINO-4(3H)-PYRIMIDINONE 5'-PHOSPHATE REDUCTASE"/>
    <property type="match status" value="1"/>
</dbReference>
<dbReference type="SUPFAM" id="SSF53597">
    <property type="entry name" value="Dihydrofolate reductase-like"/>
    <property type="match status" value="1"/>
</dbReference>
<protein>
    <submittedName>
        <fullName evidence="2">Dihydrofolate reductase</fullName>
    </submittedName>
</protein>
<feature type="domain" description="Bacterial bifunctional deaminase-reductase C-terminal" evidence="1">
    <location>
        <begin position="4"/>
        <end position="180"/>
    </location>
</feature>
<dbReference type="AlphaFoldDB" id="A0A239M1C7"/>
<gene>
    <name evidence="2" type="ORF">SAMN05216252_12226</name>
</gene>
<evidence type="ECO:0000313" key="2">
    <source>
        <dbReference type="EMBL" id="SNT35774.1"/>
    </source>
</evidence>
<dbReference type="InterPro" id="IPR002734">
    <property type="entry name" value="RibDG_C"/>
</dbReference>
<dbReference type="Proteomes" id="UP000198280">
    <property type="component" value="Unassembled WGS sequence"/>
</dbReference>
<proteinExistence type="predicted"/>
<dbReference type="Pfam" id="PF01872">
    <property type="entry name" value="RibD_C"/>
    <property type="match status" value="1"/>
</dbReference>
<dbReference type="RefSeq" id="WP_089227290.1">
    <property type="nucleotide sequence ID" value="NZ_FZOF01000022.1"/>
</dbReference>
<dbReference type="PANTHER" id="PTHR38011">
    <property type="entry name" value="DIHYDROFOLATE REDUCTASE FAMILY PROTEIN (AFU_ORTHOLOGUE AFUA_8G06820)"/>
    <property type="match status" value="1"/>
</dbReference>
<evidence type="ECO:0000259" key="1">
    <source>
        <dbReference type="Pfam" id="PF01872"/>
    </source>
</evidence>
<dbReference type="EMBL" id="FZOF01000022">
    <property type="protein sequence ID" value="SNT35774.1"/>
    <property type="molecule type" value="Genomic_DNA"/>
</dbReference>
<reference evidence="2 3" key="1">
    <citation type="submission" date="2017-06" db="EMBL/GenBank/DDBJ databases">
        <authorList>
            <person name="Kim H.J."/>
            <person name="Triplett B.A."/>
        </authorList>
    </citation>
    <scope>NUCLEOTIDE SEQUENCE [LARGE SCALE GENOMIC DNA]</scope>
    <source>
        <strain evidence="2 3">CGMCC 4.1858</strain>
    </source>
</reference>
<name>A0A239M1C7_9ACTN</name>
<dbReference type="Gene3D" id="3.40.430.10">
    <property type="entry name" value="Dihydrofolate Reductase, subunit A"/>
    <property type="match status" value="1"/>
</dbReference>